<feature type="region of interest" description="Disordered" evidence="1">
    <location>
        <begin position="46"/>
        <end position="65"/>
    </location>
</feature>
<dbReference type="OrthoDB" id="241581at2157"/>
<name>A0A498L027_9EURY</name>
<accession>A0A498L027</accession>
<evidence type="ECO:0000313" key="3">
    <source>
        <dbReference type="Proteomes" id="UP000289691"/>
    </source>
</evidence>
<organism evidence="2 3">
    <name type="scientific">Halorientalis pallida</name>
    <dbReference type="NCBI Taxonomy" id="2479928"/>
    <lineage>
        <taxon>Archaea</taxon>
        <taxon>Methanobacteriati</taxon>
        <taxon>Methanobacteriota</taxon>
        <taxon>Stenosarchaea group</taxon>
        <taxon>Halobacteria</taxon>
        <taxon>Halobacteriales</taxon>
        <taxon>Haloarculaceae</taxon>
        <taxon>Halorientalis</taxon>
    </lineage>
</organism>
<keyword evidence="3" id="KW-1185">Reference proteome</keyword>
<dbReference type="RefSeq" id="WP_129070441.1">
    <property type="nucleotide sequence ID" value="NZ_RDFA01000008.1"/>
</dbReference>
<feature type="region of interest" description="Disordered" evidence="1">
    <location>
        <begin position="259"/>
        <end position="290"/>
    </location>
</feature>
<dbReference type="AlphaFoldDB" id="A0A498L027"/>
<sequence length="290" mass="29882">MSRTPLVTVGIVVCVAFGVAVVLTAGTALVAAAGHIAGDIALDSAPPAEPSDSVADTGNASVPGVAENGTANISGVLESHRSALSSRGYVAVTNATRQTDGSVVAARNLSFRVSPNGSQLLVVERSLDTQGETRRAAVWANDSHRVTRQSTPGDDTFTVTGRVPVTPVPPTTEPFTAAFSRVDGEFVVTDSKTVDGHRVVTLAAPLERSTDGDGEAGTLNLRVDDRGIVRNATVTRPTADGTERMTYRLVELGVDDVPRPAWTGNVSATTDEADQNVPNDRSAPGTAAAG</sequence>
<evidence type="ECO:0000256" key="1">
    <source>
        <dbReference type="SAM" id="MobiDB-lite"/>
    </source>
</evidence>
<dbReference type="EMBL" id="RDFA01000008">
    <property type="protein sequence ID" value="RXK46642.1"/>
    <property type="molecule type" value="Genomic_DNA"/>
</dbReference>
<protein>
    <submittedName>
        <fullName evidence="2">Uncharacterized protein</fullName>
    </submittedName>
</protein>
<gene>
    <name evidence="2" type="ORF">EAF64_18365</name>
</gene>
<evidence type="ECO:0000313" key="2">
    <source>
        <dbReference type="EMBL" id="RXK46642.1"/>
    </source>
</evidence>
<proteinExistence type="predicted"/>
<comment type="caution">
    <text evidence="2">The sequence shown here is derived from an EMBL/GenBank/DDBJ whole genome shotgun (WGS) entry which is preliminary data.</text>
</comment>
<dbReference type="Proteomes" id="UP000289691">
    <property type="component" value="Unassembled WGS sequence"/>
</dbReference>
<reference evidence="2 3" key="1">
    <citation type="submission" date="2019-01" db="EMBL/GenBank/DDBJ databases">
        <title>Halorientalis sp. F13-25 a new haloarchaeum isolated from hypersaline water.</title>
        <authorList>
            <person name="Ana D.-V."/>
            <person name="Cristina S.-P."/>
            <person name="Antonio V."/>
        </authorList>
    </citation>
    <scope>NUCLEOTIDE SEQUENCE [LARGE SCALE GENOMIC DNA]</scope>
    <source>
        <strain evidence="2 3">F13-25</strain>
    </source>
</reference>